<evidence type="ECO:0000256" key="1">
    <source>
        <dbReference type="SAM" id="MobiDB-lite"/>
    </source>
</evidence>
<reference evidence="2" key="1">
    <citation type="submission" date="2021-01" db="EMBL/GenBank/DDBJ databases">
        <authorList>
            <consortium name="Genoscope - CEA"/>
            <person name="William W."/>
        </authorList>
    </citation>
    <scope>NUCLEOTIDE SEQUENCE</scope>
</reference>
<evidence type="ECO:0000313" key="2">
    <source>
        <dbReference type="EMBL" id="CAF1698506.1"/>
    </source>
</evidence>
<accession>A0A816I7X0</accession>
<sequence length="96" mass="10148">MLYLKTLSDGTHLVIGRALSLKPPKNHQAPSLKTQRINGLLKAAFLNGCLIKEICGGKVGAMHPLCQPMSKSPPRPKPRGRKDSSLPGNGAPPSAS</sequence>
<dbReference type="Proteomes" id="UP001295469">
    <property type="component" value="Chromosome C03"/>
</dbReference>
<name>A0A816I7X0_BRANA</name>
<dbReference type="AlphaFoldDB" id="A0A816I7X0"/>
<organism evidence="2">
    <name type="scientific">Brassica napus</name>
    <name type="common">Rape</name>
    <dbReference type="NCBI Taxonomy" id="3708"/>
    <lineage>
        <taxon>Eukaryota</taxon>
        <taxon>Viridiplantae</taxon>
        <taxon>Streptophyta</taxon>
        <taxon>Embryophyta</taxon>
        <taxon>Tracheophyta</taxon>
        <taxon>Spermatophyta</taxon>
        <taxon>Magnoliopsida</taxon>
        <taxon>eudicotyledons</taxon>
        <taxon>Gunneridae</taxon>
        <taxon>Pentapetalae</taxon>
        <taxon>rosids</taxon>
        <taxon>malvids</taxon>
        <taxon>Brassicales</taxon>
        <taxon>Brassicaceae</taxon>
        <taxon>Brassiceae</taxon>
        <taxon>Brassica</taxon>
    </lineage>
</organism>
<feature type="region of interest" description="Disordered" evidence="1">
    <location>
        <begin position="63"/>
        <end position="96"/>
    </location>
</feature>
<gene>
    <name evidence="2" type="ORF">DARMORV10_C03P14300.1</name>
</gene>
<dbReference type="EMBL" id="HG994367">
    <property type="protein sequence ID" value="CAF1698506.1"/>
    <property type="molecule type" value="Genomic_DNA"/>
</dbReference>
<protein>
    <submittedName>
        <fullName evidence="2">(rape) hypothetical protein</fullName>
    </submittedName>
</protein>
<proteinExistence type="predicted"/>